<dbReference type="Gene3D" id="3.30.300.160">
    <property type="entry name" value="Type II secretion system, protein E, N-terminal domain"/>
    <property type="match status" value="1"/>
</dbReference>
<dbReference type="CDD" id="cd00077">
    <property type="entry name" value="HDc"/>
    <property type="match status" value="1"/>
</dbReference>
<dbReference type="Pfam" id="PF08668">
    <property type="entry name" value="HDOD"/>
    <property type="match status" value="1"/>
</dbReference>
<evidence type="ECO:0000313" key="2">
    <source>
        <dbReference type="EMBL" id="RJP72666.1"/>
    </source>
</evidence>
<protein>
    <submittedName>
        <fullName evidence="2">HDOD domain-containing protein</fullName>
    </submittedName>
</protein>
<dbReference type="InterPro" id="IPR052340">
    <property type="entry name" value="RNase_Y/CdgJ"/>
</dbReference>
<reference evidence="2 3" key="1">
    <citation type="journal article" date="2017" name="ISME J.">
        <title>Energy and carbon metabolisms in a deep terrestrial subsurface fluid microbial community.</title>
        <authorList>
            <person name="Momper L."/>
            <person name="Jungbluth S.P."/>
            <person name="Lee M.D."/>
            <person name="Amend J.P."/>
        </authorList>
    </citation>
    <scope>NUCLEOTIDE SEQUENCE [LARGE SCALE GENOMIC DNA]</scope>
    <source>
        <strain evidence="2">SURF_17</strain>
    </source>
</reference>
<dbReference type="PANTHER" id="PTHR33525:SF3">
    <property type="entry name" value="RIBONUCLEASE Y"/>
    <property type="match status" value="1"/>
</dbReference>
<dbReference type="EMBL" id="QZKI01000042">
    <property type="protein sequence ID" value="RJP72666.1"/>
    <property type="molecule type" value="Genomic_DNA"/>
</dbReference>
<evidence type="ECO:0000259" key="1">
    <source>
        <dbReference type="PROSITE" id="PS51833"/>
    </source>
</evidence>
<name>A0A419F2T2_9BACT</name>
<organism evidence="2 3">
    <name type="scientific">Candidatus Abyssobacteria bacterium SURF_17</name>
    <dbReference type="NCBI Taxonomy" id="2093361"/>
    <lineage>
        <taxon>Bacteria</taxon>
        <taxon>Pseudomonadati</taxon>
        <taxon>Candidatus Hydrogenedentota</taxon>
        <taxon>Candidatus Abyssobacteria</taxon>
    </lineage>
</organism>
<proteinExistence type="predicted"/>
<dbReference type="SUPFAM" id="SSF109604">
    <property type="entry name" value="HD-domain/PDEase-like"/>
    <property type="match status" value="1"/>
</dbReference>
<dbReference type="Gene3D" id="1.10.3210.10">
    <property type="entry name" value="Hypothetical protein af1432"/>
    <property type="match status" value="1"/>
</dbReference>
<dbReference type="AlphaFoldDB" id="A0A419F2T2"/>
<gene>
    <name evidence="2" type="ORF">C4532_05750</name>
</gene>
<feature type="domain" description="HDOD" evidence="1">
    <location>
        <begin position="209"/>
        <end position="402"/>
    </location>
</feature>
<dbReference type="SMART" id="SM00471">
    <property type="entry name" value="HDc"/>
    <property type="match status" value="1"/>
</dbReference>
<dbReference type="PANTHER" id="PTHR33525">
    <property type="match status" value="1"/>
</dbReference>
<dbReference type="InterPro" id="IPR007831">
    <property type="entry name" value="T2SS_GspE_N"/>
</dbReference>
<dbReference type="Proteomes" id="UP000285961">
    <property type="component" value="Unassembled WGS sequence"/>
</dbReference>
<evidence type="ECO:0000313" key="3">
    <source>
        <dbReference type="Proteomes" id="UP000285961"/>
    </source>
</evidence>
<accession>A0A419F2T2</accession>
<dbReference type="InterPro" id="IPR003607">
    <property type="entry name" value="HD/PDEase_dom"/>
</dbReference>
<sequence length="470" mass="51396">MAHGLHIIQKMLSRPFSGAILKNGTPMLKGQTKRKKIGELLVEAGYITPAQLEEALAIQNKKRARICNILIDMGYLTENSFLEFLSKTSDTATIELAGCEIEKSALDLVPQDLAVKLEIIPIGRIGNLLTVAMVCPLDEVGRKELEERTKLKVRPVLCSRSAVMKSVERYYGENAYTKRTRDLQEELSDLEAPLKLNRVAHLVAEIEELPTLPDILNVISAIVADPESSASDLAKVIASDSSLSAKILKLANSAAFGLSRKVSTIQHAVVLLGFKETQELALSATVFDYLANRSEFDFRTYWNHAFMCATLSRLISLSLNSAEVEGAFAAGLLHDVGKLVLAMCMRGKQQKVVDLCSEGKITRLEAEEQVMGLTHAEAGHLLAEHWLLPNSITNTIRYHHFPEGDHETRPLSTVVFLANALSHIETANLDAQGAPLEGYADALKAVGLSEAALRNALAVYSSVASDIKLF</sequence>
<dbReference type="PROSITE" id="PS51833">
    <property type="entry name" value="HDOD"/>
    <property type="match status" value="1"/>
</dbReference>
<dbReference type="InterPro" id="IPR037257">
    <property type="entry name" value="T2SS_E_N_sf"/>
</dbReference>
<dbReference type="Pfam" id="PF05157">
    <property type="entry name" value="MshEN"/>
    <property type="match status" value="1"/>
</dbReference>
<comment type="caution">
    <text evidence="2">The sequence shown here is derived from an EMBL/GenBank/DDBJ whole genome shotgun (WGS) entry which is preliminary data.</text>
</comment>
<dbReference type="SUPFAM" id="SSF160246">
    <property type="entry name" value="EspE N-terminal domain-like"/>
    <property type="match status" value="1"/>
</dbReference>
<dbReference type="InterPro" id="IPR013976">
    <property type="entry name" value="HDOD"/>
</dbReference>